<feature type="compositionally biased region" description="Basic and acidic residues" evidence="7">
    <location>
        <begin position="30"/>
        <end position="43"/>
    </location>
</feature>
<dbReference type="Proteomes" id="UP000001396">
    <property type="component" value="Unassembled WGS sequence"/>
</dbReference>
<feature type="region of interest" description="Disordered" evidence="7">
    <location>
        <begin position="279"/>
        <end position="385"/>
    </location>
</feature>
<evidence type="ECO:0000256" key="6">
    <source>
        <dbReference type="ARBA" id="ARBA00023136"/>
    </source>
</evidence>
<evidence type="ECO:0000313" key="10">
    <source>
        <dbReference type="EMBL" id="EFA77720.1"/>
    </source>
</evidence>
<feature type="compositionally biased region" description="Polar residues" evidence="7">
    <location>
        <begin position="366"/>
        <end position="385"/>
    </location>
</feature>
<keyword evidence="4 8" id="KW-0812">Transmembrane</keyword>
<dbReference type="Pfam" id="PF02417">
    <property type="entry name" value="Chromate_transp"/>
    <property type="match status" value="1"/>
</dbReference>
<organism evidence="10 11">
    <name type="scientific">Heterostelium pallidum (strain ATCC 26659 / Pp 5 / PN500)</name>
    <name type="common">Cellular slime mold</name>
    <name type="synonym">Polysphondylium pallidum</name>
    <dbReference type="NCBI Taxonomy" id="670386"/>
    <lineage>
        <taxon>Eukaryota</taxon>
        <taxon>Amoebozoa</taxon>
        <taxon>Evosea</taxon>
        <taxon>Eumycetozoa</taxon>
        <taxon>Dictyostelia</taxon>
        <taxon>Acytosteliales</taxon>
        <taxon>Acytosteliaceae</taxon>
        <taxon>Heterostelium</taxon>
    </lineage>
</organism>
<evidence type="ECO:0000256" key="4">
    <source>
        <dbReference type="ARBA" id="ARBA00022692"/>
    </source>
</evidence>
<evidence type="ECO:0000256" key="5">
    <source>
        <dbReference type="ARBA" id="ARBA00022989"/>
    </source>
</evidence>
<dbReference type="InterPro" id="IPR003370">
    <property type="entry name" value="Chromate_transpt"/>
</dbReference>
<feature type="domain" description="GRAM" evidence="9">
    <location>
        <begin position="171"/>
        <end position="241"/>
    </location>
</feature>
<accession>D3BMB9</accession>
<evidence type="ECO:0000256" key="1">
    <source>
        <dbReference type="ARBA" id="ARBA00004651"/>
    </source>
</evidence>
<dbReference type="InterPro" id="IPR011993">
    <property type="entry name" value="PH-like_dom_sf"/>
</dbReference>
<proteinExistence type="inferred from homology"/>
<feature type="transmembrane region" description="Helical" evidence="8">
    <location>
        <begin position="576"/>
        <end position="597"/>
    </location>
</feature>
<keyword evidence="3" id="KW-1003">Cell membrane</keyword>
<dbReference type="InParanoid" id="D3BMB9"/>
<keyword evidence="6 8" id="KW-0472">Membrane</keyword>
<name>D3BMB9_HETP5</name>
<reference evidence="10 11" key="1">
    <citation type="journal article" date="2011" name="Genome Res.">
        <title>Phylogeny-wide analysis of social amoeba genomes highlights ancient origins for complex intercellular communication.</title>
        <authorList>
            <person name="Heidel A.J."/>
            <person name="Lawal H.M."/>
            <person name="Felder M."/>
            <person name="Schilde C."/>
            <person name="Helps N.R."/>
            <person name="Tunggal B."/>
            <person name="Rivero F."/>
            <person name="John U."/>
            <person name="Schleicher M."/>
            <person name="Eichinger L."/>
            <person name="Platzer M."/>
            <person name="Noegel A.A."/>
            <person name="Schaap P."/>
            <person name="Gloeckner G."/>
        </authorList>
    </citation>
    <scope>NUCLEOTIDE SEQUENCE [LARGE SCALE GENOMIC DNA]</scope>
    <source>
        <strain evidence="11">ATCC 26659 / Pp 5 / PN500</strain>
    </source>
</reference>
<feature type="transmembrane region" description="Helical" evidence="8">
    <location>
        <begin position="668"/>
        <end position="687"/>
    </location>
</feature>
<dbReference type="InterPro" id="IPR004182">
    <property type="entry name" value="GRAM"/>
</dbReference>
<comment type="subcellular location">
    <subcellularLocation>
        <location evidence="1">Cell membrane</location>
        <topology evidence="1">Multi-pass membrane protein</topology>
    </subcellularLocation>
</comment>
<feature type="transmembrane region" description="Helical" evidence="8">
    <location>
        <begin position="609"/>
        <end position="630"/>
    </location>
</feature>
<dbReference type="GeneID" id="31367797"/>
<dbReference type="AlphaFoldDB" id="D3BMB9"/>
<feature type="region of interest" description="Disordered" evidence="7">
    <location>
        <begin position="1"/>
        <end position="45"/>
    </location>
</feature>
<evidence type="ECO:0000256" key="8">
    <source>
        <dbReference type="SAM" id="Phobius"/>
    </source>
</evidence>
<dbReference type="EMBL" id="ADBJ01000042">
    <property type="protein sequence ID" value="EFA77720.1"/>
    <property type="molecule type" value="Genomic_DNA"/>
</dbReference>
<dbReference type="SMART" id="SM00568">
    <property type="entry name" value="GRAM"/>
    <property type="match status" value="2"/>
</dbReference>
<comment type="caution">
    <text evidence="10">The sequence shown here is derived from an EMBL/GenBank/DDBJ whole genome shotgun (WGS) entry which is preliminary data.</text>
</comment>
<dbReference type="GO" id="GO:0015109">
    <property type="term" value="F:chromate transmembrane transporter activity"/>
    <property type="evidence" value="ECO:0007669"/>
    <property type="project" value="InterPro"/>
</dbReference>
<keyword evidence="5 8" id="KW-1133">Transmembrane helix</keyword>
<feature type="compositionally biased region" description="Polar residues" evidence="7">
    <location>
        <begin position="281"/>
        <end position="299"/>
    </location>
</feature>
<dbReference type="PANTHER" id="PTHR33567:SF3">
    <property type="entry name" value="CHROMATE ION TRANSPORTER (EUROFUNG)"/>
    <property type="match status" value="1"/>
</dbReference>
<dbReference type="STRING" id="670386.D3BMB9"/>
<feature type="domain" description="GRAM" evidence="9">
    <location>
        <begin position="42"/>
        <end position="107"/>
    </location>
</feature>
<evidence type="ECO:0000313" key="11">
    <source>
        <dbReference type="Proteomes" id="UP000001396"/>
    </source>
</evidence>
<feature type="compositionally biased region" description="Low complexity" evidence="7">
    <location>
        <begin position="313"/>
        <end position="324"/>
    </location>
</feature>
<feature type="transmembrane region" description="Helical" evidence="8">
    <location>
        <begin position="733"/>
        <end position="753"/>
    </location>
</feature>
<dbReference type="Pfam" id="PF02893">
    <property type="entry name" value="GRAM"/>
    <property type="match status" value="2"/>
</dbReference>
<keyword evidence="11" id="KW-1185">Reference proteome</keyword>
<gene>
    <name evidence="10" type="ORF">PPL_12330</name>
</gene>
<evidence type="ECO:0000259" key="9">
    <source>
        <dbReference type="SMART" id="SM00568"/>
    </source>
</evidence>
<evidence type="ECO:0000256" key="2">
    <source>
        <dbReference type="ARBA" id="ARBA00005262"/>
    </source>
</evidence>
<dbReference type="GO" id="GO:0005886">
    <property type="term" value="C:plasma membrane"/>
    <property type="evidence" value="ECO:0007669"/>
    <property type="project" value="UniProtKB-SubCell"/>
</dbReference>
<evidence type="ECO:0000256" key="7">
    <source>
        <dbReference type="SAM" id="MobiDB-lite"/>
    </source>
</evidence>
<protein>
    <recommendedName>
        <fullName evidence="9">GRAM domain-containing protein</fullName>
    </recommendedName>
</protein>
<comment type="similarity">
    <text evidence="2">Belongs to the chromate ion transporter (CHR) (TC 2.A.51) family.</text>
</comment>
<dbReference type="Gene3D" id="2.30.29.30">
    <property type="entry name" value="Pleckstrin-homology domain (PH domain)/Phosphotyrosine-binding domain (PTB)"/>
    <property type="match status" value="2"/>
</dbReference>
<sequence>MSDNKSVSSASSNSSKKSSSKSKGHQRNISVDKEKQTSQENEKLHKKFNLDPAEVVVTTMKCSHKGRSGKLYVTESHLCFVSKIVIKMSEKKKIVAFSDVLDIEHDKNKQIVKLVKRNGKAMPLHFKESESAFLLIEGQWEASGNQSNSRLSFSIDSNNSNNLTASGNHFTAAHVKHFNLPETETLIKEYRCAQKGAFNHFGKLYLSQSYICFYSALTSGHQKTRIKLRDVIQISMPEKSKNSIQIDTKTEKYVYTKFNDKRESVYELLSKQYEIAKVAPASQSNTPQQSRSRSNSIDQSLGAAPKGHFRKVSSNSSLDTNNSSGVTITPIGAGAGESSEIKPNSRRNSIQITTTTPTNTTTTTPSVSPQQKSSATNTTPSSQTKIAQRLDKIENMINNDKDEYLSSFHNKLKHSGGYDDDKSMNLNLPTKNIGIIGITGNSITNMSGGSSQQRNSPFINSINKNISSNNNSTFEKNNNNNLSISDTDSIDSNISISELKQDTDNIHYNPKLSLRDYIELLLIFGDDSTQLYHIQRVLGKRIGKIDLYPNSPIQFGFRPSSNLLIISLMYLQFTKAIAIFFLYNCLGLGIMLFLGYWSFYLRDTNIPHWIKGIESGFSSAGVGFLILSIFDMLKSHNGLPLVFKSFYTKSIFLFVCSLSLYYNNWLLLLALVLIGSLFIISIHFLLIKVTPRLKYFNIHHNVDVVDSKDCINNEYNNYTSIKNGCGVSKSQSAICFLIYILFLFTIQICGIVYPNSLVAQLAKTFFIIGSVMIGGGGYFVLPLTLSSIREFIRIEEFFKGYTIVQVLPGSIMNFSAFLGSSTFNIEVGLLLWFW</sequence>
<dbReference type="PANTHER" id="PTHR33567">
    <property type="entry name" value="CHROMATE ION TRANSPORTER (EUROFUNG)"/>
    <property type="match status" value="1"/>
</dbReference>
<evidence type="ECO:0000256" key="3">
    <source>
        <dbReference type="ARBA" id="ARBA00022475"/>
    </source>
</evidence>
<feature type="compositionally biased region" description="Low complexity" evidence="7">
    <location>
        <begin position="1"/>
        <end position="17"/>
    </location>
</feature>
<feature type="transmembrane region" description="Helical" evidence="8">
    <location>
        <begin position="765"/>
        <end position="785"/>
    </location>
</feature>
<feature type="compositionally biased region" description="Low complexity" evidence="7">
    <location>
        <begin position="353"/>
        <end position="365"/>
    </location>
</feature>
<dbReference type="RefSeq" id="XP_020429848.1">
    <property type="nucleotide sequence ID" value="XM_020583067.1"/>
</dbReference>